<evidence type="ECO:0000256" key="2">
    <source>
        <dbReference type="ARBA" id="ARBA00004574"/>
    </source>
</evidence>
<dbReference type="Proteomes" id="UP000265020">
    <property type="component" value="Unassembled WGS sequence"/>
</dbReference>
<dbReference type="InterPro" id="IPR011564">
    <property type="entry name" value="Telomer_end-bd_POT1/Cdc13"/>
</dbReference>
<dbReference type="STRING" id="28743.ENSCVAP00000025139"/>
<dbReference type="GO" id="GO:0032210">
    <property type="term" value="P:regulation of telomere maintenance via telomerase"/>
    <property type="evidence" value="ECO:0007669"/>
    <property type="project" value="TreeGrafter"/>
</dbReference>
<dbReference type="CDD" id="cd04497">
    <property type="entry name" value="hPOT1_OB1_like"/>
    <property type="match status" value="1"/>
</dbReference>
<comment type="similarity">
    <text evidence="3">Belongs to the telombin family.</text>
</comment>
<dbReference type="PANTHER" id="PTHR14513">
    <property type="entry name" value="PROTECTION OF TELOMERES 1"/>
    <property type="match status" value="1"/>
</dbReference>
<dbReference type="Ensembl" id="ENSCVAT00000002403.1">
    <property type="protein sequence ID" value="ENSCVAP00000025139.1"/>
    <property type="gene ID" value="ENSCVAG00000009712.1"/>
</dbReference>
<dbReference type="GO" id="GO:0005654">
    <property type="term" value="C:nucleoplasm"/>
    <property type="evidence" value="ECO:0007669"/>
    <property type="project" value="UniProtKB-ARBA"/>
</dbReference>
<dbReference type="CDD" id="cd04498">
    <property type="entry name" value="hPOT1_OB2"/>
    <property type="match status" value="1"/>
</dbReference>
<evidence type="ECO:0000256" key="5">
    <source>
        <dbReference type="ARBA" id="ARBA00022454"/>
    </source>
</evidence>
<evidence type="ECO:0000256" key="7">
    <source>
        <dbReference type="ARBA" id="ARBA00023125"/>
    </source>
</evidence>
<evidence type="ECO:0000256" key="1">
    <source>
        <dbReference type="ARBA" id="ARBA00004123"/>
    </source>
</evidence>
<protein>
    <recommendedName>
        <fullName evidence="4">Protection of telomeres protein 1</fullName>
    </recommendedName>
    <alternativeName>
        <fullName evidence="9">POT1-like telomere end-binding protein</fullName>
    </alternativeName>
</protein>
<sequence>SSLIPAEYSYVHLDQLKDKSVVNVYGVVTFFKQPFKTRGTDYCSTLKITDQSNQKVGCTIFCGNLEDHPKIFEIGDIVRMHRVKVGLYNNSPTLVNTSGFSVLTFSGTVGAAVEPRTRSKTFHFDEDDRRTVEELRSWAASHSQLPPSSTAVTLAAVQPNTYFDLTCQLLAKAPIESSCTLLRVWDGTRCPQTLLKVIVEPNVTEGPASFSKKKEGVIANVLVYDNHVETSRQLQPGAFLRIYNLRAIPGSSKEPGLTNSQPVEVDHLAFHLHGGTSYGRGIRILPEDSPDVQELKRYVSQTQVYIDERGLPAPQQPVIIFYYSCLLVKHLH</sequence>
<evidence type="ECO:0000256" key="6">
    <source>
        <dbReference type="ARBA" id="ARBA00022895"/>
    </source>
</evidence>
<evidence type="ECO:0000256" key="9">
    <source>
        <dbReference type="ARBA" id="ARBA00084040"/>
    </source>
</evidence>
<feature type="domain" description="Telomeric single stranded DNA binding POT1/Cdc13" evidence="10">
    <location>
        <begin position="10"/>
        <end position="140"/>
    </location>
</feature>
<keyword evidence="5" id="KW-0158">Chromosome</keyword>
<dbReference type="Pfam" id="PF02765">
    <property type="entry name" value="POT1"/>
    <property type="match status" value="1"/>
</dbReference>
<keyword evidence="8" id="KW-0539">Nucleus</keyword>
<dbReference type="SUPFAM" id="SSF50249">
    <property type="entry name" value="Nucleic acid-binding proteins"/>
    <property type="match status" value="2"/>
</dbReference>
<dbReference type="GeneTree" id="ENSGT00390000018285"/>
<dbReference type="GO" id="GO:0010521">
    <property type="term" value="F:telomerase inhibitor activity"/>
    <property type="evidence" value="ECO:0007669"/>
    <property type="project" value="TreeGrafter"/>
</dbReference>
<evidence type="ECO:0000313" key="12">
    <source>
        <dbReference type="Proteomes" id="UP000265020"/>
    </source>
</evidence>
<proteinExistence type="inferred from homology"/>
<evidence type="ECO:0000256" key="3">
    <source>
        <dbReference type="ARBA" id="ARBA00008442"/>
    </source>
</evidence>
<dbReference type="AlphaFoldDB" id="A0A3Q2E1G9"/>
<keyword evidence="6" id="KW-0779">Telomere</keyword>
<keyword evidence="7" id="KW-0238">DNA-binding</keyword>
<dbReference type="SMART" id="SM00976">
    <property type="entry name" value="Telo_bind"/>
    <property type="match status" value="1"/>
</dbReference>
<dbReference type="Pfam" id="PF16686">
    <property type="entry name" value="POT1PC"/>
    <property type="match status" value="1"/>
</dbReference>
<dbReference type="Gene3D" id="2.40.50.140">
    <property type="entry name" value="Nucleic acid-binding proteins"/>
    <property type="match status" value="2"/>
</dbReference>
<evidence type="ECO:0000313" key="11">
    <source>
        <dbReference type="Ensembl" id="ENSCVAP00000025139.1"/>
    </source>
</evidence>
<dbReference type="FunFam" id="2.40.50.140:FF:000119">
    <property type="entry name" value="Protection of telomeres 1 homolog"/>
    <property type="match status" value="1"/>
</dbReference>
<dbReference type="PANTHER" id="PTHR14513:SF0">
    <property type="entry name" value="PROTECTION OF TELOMERES PROTEIN 1"/>
    <property type="match status" value="1"/>
</dbReference>
<dbReference type="GO" id="GO:0000783">
    <property type="term" value="C:nuclear telomere cap complex"/>
    <property type="evidence" value="ECO:0007669"/>
    <property type="project" value="TreeGrafter"/>
</dbReference>
<accession>A0A3Q2E1G9</accession>
<dbReference type="OMA" id="SKANCWH"/>
<dbReference type="GO" id="GO:0098505">
    <property type="term" value="F:G-rich strand telomeric DNA binding"/>
    <property type="evidence" value="ECO:0007669"/>
    <property type="project" value="TreeGrafter"/>
</dbReference>
<organism evidence="11 12">
    <name type="scientific">Cyprinodon variegatus</name>
    <name type="common">Sheepshead minnow</name>
    <dbReference type="NCBI Taxonomy" id="28743"/>
    <lineage>
        <taxon>Eukaryota</taxon>
        <taxon>Metazoa</taxon>
        <taxon>Chordata</taxon>
        <taxon>Craniata</taxon>
        <taxon>Vertebrata</taxon>
        <taxon>Euteleostomi</taxon>
        <taxon>Actinopterygii</taxon>
        <taxon>Neopterygii</taxon>
        <taxon>Teleostei</taxon>
        <taxon>Neoteleostei</taxon>
        <taxon>Acanthomorphata</taxon>
        <taxon>Ovalentaria</taxon>
        <taxon>Atherinomorphae</taxon>
        <taxon>Cyprinodontiformes</taxon>
        <taxon>Cyprinodontidae</taxon>
        <taxon>Cyprinodon</taxon>
    </lineage>
</organism>
<keyword evidence="12" id="KW-1185">Reference proteome</keyword>
<dbReference type="InterPro" id="IPR012340">
    <property type="entry name" value="NA-bd_OB-fold"/>
</dbReference>
<dbReference type="InterPro" id="IPR032042">
    <property type="entry name" value="POT1PC"/>
</dbReference>
<reference evidence="11" key="1">
    <citation type="submission" date="2025-08" db="UniProtKB">
        <authorList>
            <consortium name="Ensembl"/>
        </authorList>
    </citation>
    <scope>IDENTIFICATION</scope>
</reference>
<reference evidence="11" key="2">
    <citation type="submission" date="2025-09" db="UniProtKB">
        <authorList>
            <consortium name="Ensembl"/>
        </authorList>
    </citation>
    <scope>IDENTIFICATION</scope>
</reference>
<name>A0A3Q2E1G9_CYPVA</name>
<evidence type="ECO:0000259" key="10">
    <source>
        <dbReference type="SMART" id="SM00976"/>
    </source>
</evidence>
<dbReference type="FunFam" id="2.40.50.140:FF:000138">
    <property type="entry name" value="Protection of telomeres 1 homolog"/>
    <property type="match status" value="1"/>
</dbReference>
<comment type="subcellular location">
    <subcellularLocation>
        <location evidence="2">Chromosome</location>
        <location evidence="2">Telomere</location>
    </subcellularLocation>
    <subcellularLocation>
        <location evidence="1">Nucleus</location>
    </subcellularLocation>
</comment>
<dbReference type="InterPro" id="IPR028389">
    <property type="entry name" value="POT1"/>
</dbReference>
<dbReference type="GO" id="GO:0016233">
    <property type="term" value="P:telomere capping"/>
    <property type="evidence" value="ECO:0007669"/>
    <property type="project" value="TreeGrafter"/>
</dbReference>
<evidence type="ECO:0000256" key="8">
    <source>
        <dbReference type="ARBA" id="ARBA00023242"/>
    </source>
</evidence>
<evidence type="ECO:0000256" key="4">
    <source>
        <dbReference type="ARBA" id="ARBA00015253"/>
    </source>
</evidence>